<accession>A0AAV7DHK3</accession>
<dbReference type="Proteomes" id="UP000824782">
    <property type="component" value="Unassembled WGS sequence"/>
</dbReference>
<dbReference type="EMBL" id="WNYA01000001">
    <property type="protein sequence ID" value="KAG8596980.1"/>
    <property type="molecule type" value="Genomic_DNA"/>
</dbReference>
<dbReference type="AlphaFoldDB" id="A0AAV7DHK3"/>
<keyword evidence="2" id="KW-1185">Reference proteome</keyword>
<name>A0AAV7DHK3_ENGPU</name>
<organism evidence="1 2">
    <name type="scientific">Engystomops pustulosus</name>
    <name type="common">Tungara frog</name>
    <name type="synonym">Physalaemus pustulosus</name>
    <dbReference type="NCBI Taxonomy" id="76066"/>
    <lineage>
        <taxon>Eukaryota</taxon>
        <taxon>Metazoa</taxon>
        <taxon>Chordata</taxon>
        <taxon>Craniata</taxon>
        <taxon>Vertebrata</taxon>
        <taxon>Euteleostomi</taxon>
        <taxon>Amphibia</taxon>
        <taxon>Batrachia</taxon>
        <taxon>Anura</taxon>
        <taxon>Neobatrachia</taxon>
        <taxon>Hyloidea</taxon>
        <taxon>Leptodactylidae</taxon>
        <taxon>Leiuperinae</taxon>
        <taxon>Engystomops</taxon>
    </lineage>
</organism>
<comment type="caution">
    <text evidence="1">The sequence shown here is derived from an EMBL/GenBank/DDBJ whole genome shotgun (WGS) entry which is preliminary data.</text>
</comment>
<protein>
    <submittedName>
        <fullName evidence="1">Uncharacterized protein</fullName>
    </submittedName>
</protein>
<reference evidence="1" key="1">
    <citation type="thesis" date="2020" institute="ProQuest LLC" country="789 East Eisenhower Parkway, Ann Arbor, MI, USA">
        <title>Comparative Genomics and Chromosome Evolution.</title>
        <authorList>
            <person name="Mudd A.B."/>
        </authorList>
    </citation>
    <scope>NUCLEOTIDE SEQUENCE</scope>
    <source>
        <strain evidence="1">237g6f4</strain>
        <tissue evidence="1">Blood</tissue>
    </source>
</reference>
<sequence length="79" mass="9150">MWRLHSVYKCNTSIWGKAWDQLHVFPWKSMQLVPISQCFHNGNASVICDHTLRLRTYRQYLIAEGPTVSLDGTMLGLID</sequence>
<evidence type="ECO:0000313" key="1">
    <source>
        <dbReference type="EMBL" id="KAG8596980.1"/>
    </source>
</evidence>
<proteinExistence type="predicted"/>
<gene>
    <name evidence="1" type="ORF">GDO81_002127</name>
</gene>
<evidence type="ECO:0000313" key="2">
    <source>
        <dbReference type="Proteomes" id="UP000824782"/>
    </source>
</evidence>